<dbReference type="Pfam" id="PF01553">
    <property type="entry name" value="Acyltransferase"/>
    <property type="match status" value="1"/>
</dbReference>
<feature type="domain" description="Phospholipid/glycerol acyltransferase" evidence="1">
    <location>
        <begin position="89"/>
        <end position="139"/>
    </location>
</feature>
<proteinExistence type="predicted"/>
<dbReference type="SUPFAM" id="SSF69593">
    <property type="entry name" value="Glycerol-3-phosphate (1)-acyltransferase"/>
    <property type="match status" value="1"/>
</dbReference>
<keyword evidence="3" id="KW-1185">Reference proteome</keyword>
<dbReference type="EMBL" id="JARBHB010000008">
    <property type="protein sequence ID" value="KAJ8877194.1"/>
    <property type="molecule type" value="Genomic_DNA"/>
</dbReference>
<comment type="caution">
    <text evidence="2">The sequence shown here is derived from an EMBL/GenBank/DDBJ whole genome shotgun (WGS) entry which is preliminary data.</text>
</comment>
<sequence length="239" mass="27142">MYFLLLLLRKSRGASTTQSVTFFSTFSHKTAAMLSFSTATRTSEIEVVQKITDSQIARDQSPSIQRDYKHAGLFFIFVSGMFNIWDVMGKCATVAKKEVFYVWPFGLAAWLTGTIFIDRSNAPKANERINKAAVLTREEKGSREQHVLPVDGKWSIEHVPEMRSNLSPCPNIETGFLPIQLSYRGLDLSNMEMQGGNWKSPRKPTDQLHCPTRFPHAKIRKRPRQEFSLVCLLGGRQVI</sequence>
<accession>A0ABQ9GYS7</accession>
<evidence type="ECO:0000313" key="2">
    <source>
        <dbReference type="EMBL" id="KAJ8877194.1"/>
    </source>
</evidence>
<dbReference type="InterPro" id="IPR002123">
    <property type="entry name" value="Plipid/glycerol_acylTrfase"/>
</dbReference>
<name>A0ABQ9GYS7_9NEOP</name>
<evidence type="ECO:0000259" key="1">
    <source>
        <dbReference type="Pfam" id="PF01553"/>
    </source>
</evidence>
<reference evidence="2 3" key="1">
    <citation type="submission" date="2023-02" db="EMBL/GenBank/DDBJ databases">
        <title>LHISI_Scaffold_Assembly.</title>
        <authorList>
            <person name="Stuart O.P."/>
            <person name="Cleave R."/>
            <person name="Magrath M.J.L."/>
            <person name="Mikheyev A.S."/>
        </authorList>
    </citation>
    <scope>NUCLEOTIDE SEQUENCE [LARGE SCALE GENOMIC DNA]</scope>
    <source>
        <strain evidence="2">Daus_M_001</strain>
        <tissue evidence="2">Leg muscle</tissue>
    </source>
</reference>
<evidence type="ECO:0000313" key="3">
    <source>
        <dbReference type="Proteomes" id="UP001159363"/>
    </source>
</evidence>
<dbReference type="Proteomes" id="UP001159363">
    <property type="component" value="Chromosome 7"/>
</dbReference>
<protein>
    <recommendedName>
        <fullName evidence="1">Phospholipid/glycerol acyltransferase domain-containing protein</fullName>
    </recommendedName>
</protein>
<organism evidence="2 3">
    <name type="scientific">Dryococelus australis</name>
    <dbReference type="NCBI Taxonomy" id="614101"/>
    <lineage>
        <taxon>Eukaryota</taxon>
        <taxon>Metazoa</taxon>
        <taxon>Ecdysozoa</taxon>
        <taxon>Arthropoda</taxon>
        <taxon>Hexapoda</taxon>
        <taxon>Insecta</taxon>
        <taxon>Pterygota</taxon>
        <taxon>Neoptera</taxon>
        <taxon>Polyneoptera</taxon>
        <taxon>Phasmatodea</taxon>
        <taxon>Verophasmatodea</taxon>
        <taxon>Anareolatae</taxon>
        <taxon>Phasmatidae</taxon>
        <taxon>Eurycanthinae</taxon>
        <taxon>Dryococelus</taxon>
    </lineage>
</organism>
<gene>
    <name evidence="2" type="ORF">PR048_021648</name>
</gene>